<proteinExistence type="inferred from homology"/>
<dbReference type="Proteomes" id="UP000198598">
    <property type="component" value="Unassembled WGS sequence"/>
</dbReference>
<dbReference type="AlphaFoldDB" id="A0A1I1F8U2"/>
<dbReference type="Pfam" id="PF02321">
    <property type="entry name" value="OEP"/>
    <property type="match status" value="2"/>
</dbReference>
<organism evidence="3 4">
    <name type="scientific">Spirosoma endophyticum</name>
    <dbReference type="NCBI Taxonomy" id="662367"/>
    <lineage>
        <taxon>Bacteria</taxon>
        <taxon>Pseudomonadati</taxon>
        <taxon>Bacteroidota</taxon>
        <taxon>Cytophagia</taxon>
        <taxon>Cytophagales</taxon>
        <taxon>Cytophagaceae</taxon>
        <taxon>Spirosoma</taxon>
    </lineage>
</organism>
<accession>A0A1I1F8U2</accession>
<dbReference type="SUPFAM" id="SSF56954">
    <property type="entry name" value="Outer membrane efflux proteins (OEP)"/>
    <property type="match status" value="1"/>
</dbReference>
<evidence type="ECO:0000313" key="3">
    <source>
        <dbReference type="EMBL" id="SFB94118.1"/>
    </source>
</evidence>
<evidence type="ECO:0000313" key="4">
    <source>
        <dbReference type="Proteomes" id="UP000198598"/>
    </source>
</evidence>
<keyword evidence="2 3" id="KW-0449">Lipoprotein</keyword>
<dbReference type="NCBIfam" id="TIGR01845">
    <property type="entry name" value="outer_NodT"/>
    <property type="match status" value="1"/>
</dbReference>
<comment type="subcellular location">
    <subcellularLocation>
        <location evidence="2">Cell membrane</location>
        <topology evidence="2">Lipid-anchor</topology>
    </subcellularLocation>
</comment>
<dbReference type="InterPro" id="IPR003423">
    <property type="entry name" value="OMP_efflux"/>
</dbReference>
<keyword evidence="2" id="KW-0472">Membrane</keyword>
<protein>
    <submittedName>
        <fullName evidence="3">Efflux transporter, outer membrane factor (OMF) lipoprotein, NodT family</fullName>
    </submittedName>
</protein>
<dbReference type="InterPro" id="IPR010131">
    <property type="entry name" value="MdtP/NodT-like"/>
</dbReference>
<comment type="similarity">
    <text evidence="1 2">Belongs to the outer membrane factor (OMF) (TC 1.B.17) family.</text>
</comment>
<dbReference type="OrthoDB" id="9770517at2"/>
<dbReference type="PROSITE" id="PS51257">
    <property type="entry name" value="PROKAR_LIPOPROTEIN"/>
    <property type="match status" value="1"/>
</dbReference>
<dbReference type="Gene3D" id="2.20.200.10">
    <property type="entry name" value="Outer membrane efflux proteins (OEP)"/>
    <property type="match status" value="1"/>
</dbReference>
<keyword evidence="4" id="KW-1185">Reference proteome</keyword>
<reference evidence="3 4" key="1">
    <citation type="submission" date="2016-10" db="EMBL/GenBank/DDBJ databases">
        <authorList>
            <person name="de Groot N.N."/>
        </authorList>
    </citation>
    <scope>NUCLEOTIDE SEQUENCE [LARGE SCALE GENOMIC DNA]</scope>
    <source>
        <strain evidence="3 4">DSM 26130</strain>
    </source>
</reference>
<dbReference type="GO" id="GO:0015562">
    <property type="term" value="F:efflux transmembrane transporter activity"/>
    <property type="evidence" value="ECO:0007669"/>
    <property type="project" value="InterPro"/>
</dbReference>
<keyword evidence="2" id="KW-0564">Palmitate</keyword>
<evidence type="ECO:0000256" key="1">
    <source>
        <dbReference type="ARBA" id="ARBA00007613"/>
    </source>
</evidence>
<dbReference type="PANTHER" id="PTHR30203">
    <property type="entry name" value="OUTER MEMBRANE CATION EFFLUX PROTEIN"/>
    <property type="match status" value="1"/>
</dbReference>
<dbReference type="GO" id="GO:0005886">
    <property type="term" value="C:plasma membrane"/>
    <property type="evidence" value="ECO:0007669"/>
    <property type="project" value="UniProtKB-SubCell"/>
</dbReference>
<name>A0A1I1F8U2_9BACT</name>
<evidence type="ECO:0000256" key="2">
    <source>
        <dbReference type="RuleBase" id="RU362097"/>
    </source>
</evidence>
<keyword evidence="2" id="KW-1134">Transmembrane beta strand</keyword>
<dbReference type="EMBL" id="FOLQ01000001">
    <property type="protein sequence ID" value="SFB94118.1"/>
    <property type="molecule type" value="Genomic_DNA"/>
</dbReference>
<dbReference type="Gene3D" id="1.20.1600.10">
    <property type="entry name" value="Outer membrane efflux proteins (OEP)"/>
    <property type="match status" value="1"/>
</dbReference>
<sequence>MVPYLNKPKIGYRLGLLLFLVSLSGCRVMHTLPKMPDVSLPVSFAGSDDSTTIGRLPRQTLFADKNLVQLIDTALTQNPDLRMALQRIEMAQASFQISRGALLPSVNAVAAAGVDRYGKYTLNGVGNFDTNLSENIVGQSRIPNPTPDFFLGLRSSWELDIWGKLRNRRQAAYTRLLASQEGRNLVVTALTGEVARLYYTLLALDAELEIIRENEALQQRAVELVNVQKAAGRVTELAVQQFTAQLLNTRSREGGVRQEIVDAENQLNTLLGRYPQPIVRGQSIEDQKIPAQILAGLPSQLVRRRPDIRQAERELEAANVDIAVAQAEFLPSLTLTPYVGFNAFRVSSLLDPASIAAGAIGGLAAPIFNRRLLKGNYTISVARSREAYFAYQKTILTGVSEVVSSLKGLDNYRNVAELQRQEVAVLRQAATTSNELFVNGYATYLEVITAQRSVLDAELALIETKRSQFLSLVGLYRALGGGWE</sequence>
<gene>
    <name evidence="3" type="ORF">SAMN05216167_101146</name>
</gene>
<keyword evidence="2" id="KW-0812">Transmembrane</keyword>
<dbReference type="STRING" id="662367.SAMN05216167_101146"/>
<dbReference type="PANTHER" id="PTHR30203:SF30">
    <property type="entry name" value="OUTER MEMBRANE PROTEIN-RELATED"/>
    <property type="match status" value="1"/>
</dbReference>
<dbReference type="RefSeq" id="WP_093822554.1">
    <property type="nucleotide sequence ID" value="NZ_FOLQ01000001.1"/>
</dbReference>